<evidence type="ECO:0000313" key="2">
    <source>
        <dbReference type="EMBL" id="MXP00535.1"/>
    </source>
</evidence>
<dbReference type="OrthoDB" id="7391946at2"/>
<protein>
    <submittedName>
        <fullName evidence="2">Uncharacterized protein</fullName>
    </submittedName>
</protein>
<dbReference type="AlphaFoldDB" id="A0A6I4TX08"/>
<keyword evidence="3" id="KW-1185">Reference proteome</keyword>
<sequence length="140" mass="14837">MAGKKRARLKAALGNPRAGKGGVPGLSPNPATNLLIATVAMRGASMLMRRGMERGLLRSRYEPSIAEDIIKGRTLGQTVIATTVARVATGSIPGMVAVTGALFLKAAYERGRARRELRKGDAKLAKMARLGHKKDTAETD</sequence>
<evidence type="ECO:0000313" key="3">
    <source>
        <dbReference type="Proteomes" id="UP000469430"/>
    </source>
</evidence>
<dbReference type="EMBL" id="WTYJ01000004">
    <property type="protein sequence ID" value="MXP00535.1"/>
    <property type="molecule type" value="Genomic_DNA"/>
</dbReference>
<dbReference type="RefSeq" id="WP_161392273.1">
    <property type="nucleotide sequence ID" value="NZ_JBHSCP010000003.1"/>
</dbReference>
<accession>A0A6I4TX08</accession>
<dbReference type="Proteomes" id="UP000469430">
    <property type="component" value="Unassembled WGS sequence"/>
</dbReference>
<proteinExistence type="predicted"/>
<gene>
    <name evidence="2" type="ORF">GRI97_16210</name>
</gene>
<evidence type="ECO:0000256" key="1">
    <source>
        <dbReference type="SAM" id="MobiDB-lite"/>
    </source>
</evidence>
<reference evidence="2 3" key="1">
    <citation type="submission" date="2019-12" db="EMBL/GenBank/DDBJ databases">
        <title>Genomic-based taxomic classification of the family Erythrobacteraceae.</title>
        <authorList>
            <person name="Xu L."/>
        </authorList>
    </citation>
    <scope>NUCLEOTIDE SEQUENCE [LARGE SCALE GENOMIC DNA]</scope>
    <source>
        <strain evidence="2 3">S36</strain>
    </source>
</reference>
<feature type="region of interest" description="Disordered" evidence="1">
    <location>
        <begin position="1"/>
        <end position="26"/>
    </location>
</feature>
<organism evidence="2 3">
    <name type="scientific">Croceibacterium xixiisoli</name>
    <dbReference type="NCBI Taxonomy" id="1476466"/>
    <lineage>
        <taxon>Bacteria</taxon>
        <taxon>Pseudomonadati</taxon>
        <taxon>Pseudomonadota</taxon>
        <taxon>Alphaproteobacteria</taxon>
        <taxon>Sphingomonadales</taxon>
        <taxon>Erythrobacteraceae</taxon>
        <taxon>Croceibacterium</taxon>
    </lineage>
</organism>
<comment type="caution">
    <text evidence="2">The sequence shown here is derived from an EMBL/GenBank/DDBJ whole genome shotgun (WGS) entry which is preliminary data.</text>
</comment>
<name>A0A6I4TX08_9SPHN</name>